<protein>
    <submittedName>
        <fullName evidence="1">Uncharacterized protein</fullName>
    </submittedName>
</protein>
<organism evidence="1 2">
    <name type="scientific">Pseudomonas alkylphenolica</name>
    <dbReference type="NCBI Taxonomy" id="237609"/>
    <lineage>
        <taxon>Bacteria</taxon>
        <taxon>Pseudomonadati</taxon>
        <taxon>Pseudomonadota</taxon>
        <taxon>Gammaproteobacteria</taxon>
        <taxon>Pseudomonadales</taxon>
        <taxon>Pseudomonadaceae</taxon>
        <taxon>Pseudomonas</taxon>
    </lineage>
</organism>
<dbReference type="AlphaFoldDB" id="A0A077F6Q1"/>
<dbReference type="OrthoDB" id="6865009at2"/>
<dbReference type="KEGG" id="palk:PSAKL28_19660"/>
<dbReference type="EMBL" id="CP009048">
    <property type="protein sequence ID" value="AIL61187.1"/>
    <property type="molecule type" value="Genomic_DNA"/>
</dbReference>
<accession>A0A077F6Q1</accession>
<reference evidence="1 2" key="1">
    <citation type="submission" date="2014-07" db="EMBL/GenBank/DDBJ databases">
        <authorList>
            <person name="Lee K."/>
            <person name="Lim J.Y."/>
            <person name="Hwang I."/>
        </authorList>
    </citation>
    <scope>NUCLEOTIDE SEQUENCE [LARGE SCALE GENOMIC DNA]</scope>
    <source>
        <strain evidence="1 2">KL28</strain>
    </source>
</reference>
<dbReference type="HOGENOM" id="CLU_1347956_0_0_6"/>
<dbReference type="Proteomes" id="UP000028931">
    <property type="component" value="Chromosome"/>
</dbReference>
<sequence length="203" mass="23097">MLGVDVFETAYHELASRYESLTKDVYLVPADQMRGCSDLLGLCQVEYDEKLYFNDESADVESYGRGDAGGVTINFLLRGKGRSAVFINENCLPDGTREDLVWLWRYNSLHHELMHALDFNKQKNFNTARRTLDLVGAEAFADHKTLMHLKSKSSCGFMKIALQQYAINARSMGEKGGIRSDIYARLTRKVDSKSIDYWATMEI</sequence>
<gene>
    <name evidence="1" type="ORF">PSAKL28_19660</name>
</gene>
<dbReference type="RefSeq" id="WP_038609641.1">
    <property type="nucleotide sequence ID" value="NZ_CP009048.1"/>
</dbReference>
<evidence type="ECO:0000313" key="2">
    <source>
        <dbReference type="Proteomes" id="UP000028931"/>
    </source>
</evidence>
<name>A0A077F6Q1_9PSED</name>
<evidence type="ECO:0000313" key="1">
    <source>
        <dbReference type="EMBL" id="AIL61187.1"/>
    </source>
</evidence>
<proteinExistence type="predicted"/>